<dbReference type="InterPro" id="IPR006935">
    <property type="entry name" value="Helicase/UvrB_N"/>
</dbReference>
<keyword evidence="3" id="KW-0347">Helicase</keyword>
<dbReference type="GO" id="GO:0004386">
    <property type="term" value="F:helicase activity"/>
    <property type="evidence" value="ECO:0007669"/>
    <property type="project" value="UniProtKB-KW"/>
</dbReference>
<keyword evidence="3" id="KW-0547">Nucleotide-binding</keyword>
<feature type="domain" description="Helicase C-terminal" evidence="2">
    <location>
        <begin position="233"/>
        <end position="385"/>
    </location>
</feature>
<dbReference type="PROSITE" id="PS51194">
    <property type="entry name" value="HELICASE_CTER"/>
    <property type="match status" value="1"/>
</dbReference>
<dbReference type="Pfam" id="PF00271">
    <property type="entry name" value="Helicase_C"/>
    <property type="match status" value="1"/>
</dbReference>
<dbReference type="PROSITE" id="PS51192">
    <property type="entry name" value="HELICASE_ATP_BIND_1"/>
    <property type="match status" value="1"/>
</dbReference>
<keyword evidence="3" id="KW-0067">ATP-binding</keyword>
<organism evidence="3 4">
    <name type="scientific">Mycobacterium phage LizLemon</name>
    <dbReference type="NCBI Taxonomy" id="1527533"/>
    <lineage>
        <taxon>Viruses</taxon>
        <taxon>Duplodnaviria</taxon>
        <taxon>Heunggongvirae</taxon>
        <taxon>Uroviricota</taxon>
        <taxon>Caudoviricetes</taxon>
        <taxon>Bclasvirinae</taxon>
        <taxon>Rosebushvirus</taxon>
        <taxon>Rosebushvirus rosebush</taxon>
    </lineage>
</organism>
<dbReference type="InterPro" id="IPR001650">
    <property type="entry name" value="Helicase_C-like"/>
</dbReference>
<gene>
    <name evidence="3" type="ORF">PBI_LIZLEMON_51</name>
</gene>
<dbReference type="SMART" id="SM00490">
    <property type="entry name" value="HELICc"/>
    <property type="match status" value="1"/>
</dbReference>
<evidence type="ECO:0000259" key="1">
    <source>
        <dbReference type="PROSITE" id="PS51192"/>
    </source>
</evidence>
<dbReference type="PANTHER" id="PTHR47396:SF1">
    <property type="entry name" value="ATP-DEPENDENT HELICASE IRC3-RELATED"/>
    <property type="match status" value="1"/>
</dbReference>
<dbReference type="SMART" id="SM00487">
    <property type="entry name" value="DEXDc"/>
    <property type="match status" value="1"/>
</dbReference>
<sequence>MTASGGTEPRELRSYQTAAVAAVERDWESGTKRTGVVLPTGAGKSTVIGKLASNAYRSGKRVVALAHRAELLFQMRRDMLAVDPTIPASDIGIVMAEHDDHHAPIVFASLQTLAHAKRRNALGRRDVILWDEFHHAGAEGFHATFEELGGYTHAYLCGFTATMYRNEKGTIGLGDVIQKVSYEKDLRWAIKHGFLVQPRGKTVRIKNLDKLDDVRTVAGDFKNDELAEVMEAAVEYVVDAIELHARERTNIVFAASVDGAHMIADAINERGMTAEAVTGSMPHAEREQVYDRYRTGVTKNLVTVMVLTEGADFPMCDTVVMARPTRSKNLYAQMVGRALRLFPGKTDALVLDLSGSTRAMKLVNLTDLSPGAPVEEVDEQGQAIAVCPTCDLYVTECVCGLVDDAMGGGDTEAKVVRQGPVELVSIDLLANSDTLWLETPAGVPFINGSDGWLVFLWPETGRKGRDQRWLPGLTSTKRRMDALPLERGGVVADFMDLEDAVDFAEAWVYESDRFTFNDKSASWRRNQKPSDKQVTFAHNLGIVGADGMTKARLSDEISIALASRVLDGHMS</sequence>
<dbReference type="GO" id="GO:0016787">
    <property type="term" value="F:hydrolase activity"/>
    <property type="evidence" value="ECO:0007669"/>
    <property type="project" value="InterPro"/>
</dbReference>
<evidence type="ECO:0000313" key="4">
    <source>
        <dbReference type="Proteomes" id="UP000230449"/>
    </source>
</evidence>
<dbReference type="InterPro" id="IPR014001">
    <property type="entry name" value="Helicase_ATP-bd"/>
</dbReference>
<evidence type="ECO:0000313" key="3">
    <source>
        <dbReference type="EMBL" id="AIK68825.1"/>
    </source>
</evidence>
<accession>A0A076YLM4</accession>
<dbReference type="GO" id="GO:0003677">
    <property type="term" value="F:DNA binding"/>
    <property type="evidence" value="ECO:0007669"/>
    <property type="project" value="InterPro"/>
</dbReference>
<feature type="domain" description="Helicase ATP-binding" evidence="1">
    <location>
        <begin position="25"/>
        <end position="181"/>
    </location>
</feature>
<dbReference type="GO" id="GO:0005524">
    <property type="term" value="F:ATP binding"/>
    <property type="evidence" value="ECO:0007669"/>
    <property type="project" value="InterPro"/>
</dbReference>
<protein>
    <submittedName>
        <fullName evidence="3">DNA helicase</fullName>
    </submittedName>
</protein>
<dbReference type="Gene3D" id="3.40.50.300">
    <property type="entry name" value="P-loop containing nucleotide triphosphate hydrolases"/>
    <property type="match status" value="2"/>
</dbReference>
<proteinExistence type="predicted"/>
<dbReference type="Proteomes" id="UP000230449">
    <property type="component" value="Segment"/>
</dbReference>
<evidence type="ECO:0000259" key="2">
    <source>
        <dbReference type="PROSITE" id="PS51194"/>
    </source>
</evidence>
<dbReference type="PANTHER" id="PTHR47396">
    <property type="entry name" value="TYPE I RESTRICTION ENZYME ECOKI R PROTEIN"/>
    <property type="match status" value="1"/>
</dbReference>
<keyword evidence="3" id="KW-0378">Hydrolase</keyword>
<reference evidence="3 4" key="1">
    <citation type="submission" date="2014-06" db="EMBL/GenBank/DDBJ databases">
        <authorList>
            <person name="Pfaffle P.K."/>
            <person name="Tobiason D.M."/>
            <person name="Arnold K."/>
            <person name="Ash A."/>
            <person name="Austin Q."/>
            <person name="Brahm K."/>
            <person name="Carberry B."/>
            <person name="Grant J."/>
            <person name="Leckie K."/>
            <person name="Meder A."/>
            <person name="Newsom A."/>
            <person name="Reinecke M."/>
            <person name="Rognrud K."/>
            <person name="Serrano M.G."/>
            <person name="Buck G."/>
            <person name="Lee V."/>
            <person name="Wang Y."/>
            <person name="Carvalho R."/>
            <person name="Voegtly L."/>
            <person name="Shi R."/>
            <person name="Duckworth R."/>
            <person name="Johnson A."/>
            <person name="Loviza R."/>
            <person name="Walstead R."/>
            <person name="Shah Z."/>
            <person name="Kiflezghi M."/>
            <person name="Wade K."/>
            <person name="Anders K.R."/>
            <person name="Braun M.A."/>
            <person name="Delesalle V.A."/>
            <person name="Hughes L.E."/>
            <person name="Ware V.C."/>
            <person name="Bradley K.W."/>
            <person name="Barker L.P."/>
            <person name="Asai D.J."/>
            <person name="Bowman C.A."/>
            <person name="Russell D.A."/>
            <person name="Pope W.H."/>
            <person name="Jacobs-Sera D."/>
            <person name="Hendrix R.W."/>
            <person name="Hatfull G.F."/>
        </authorList>
    </citation>
    <scope>NUCLEOTIDE SEQUENCE [LARGE SCALE GENOMIC DNA]</scope>
</reference>
<dbReference type="SUPFAM" id="SSF52540">
    <property type="entry name" value="P-loop containing nucleoside triphosphate hydrolases"/>
    <property type="match status" value="1"/>
</dbReference>
<name>A0A076YLM4_9CAUD</name>
<dbReference type="Pfam" id="PF04851">
    <property type="entry name" value="ResIII"/>
    <property type="match status" value="1"/>
</dbReference>
<dbReference type="InterPro" id="IPR027417">
    <property type="entry name" value="P-loop_NTPase"/>
</dbReference>
<dbReference type="InterPro" id="IPR050742">
    <property type="entry name" value="Helicase_Restrict-Modif_Enz"/>
</dbReference>
<dbReference type="EMBL" id="KM101117">
    <property type="protein sequence ID" value="AIK68825.1"/>
    <property type="molecule type" value="Genomic_DNA"/>
</dbReference>